<dbReference type="GO" id="GO:0006508">
    <property type="term" value="P:proteolysis"/>
    <property type="evidence" value="ECO:0007669"/>
    <property type="project" value="UniProtKB-KW"/>
</dbReference>
<feature type="binding site" evidence="8">
    <location>
        <position position="175"/>
    </location>
    <ligand>
        <name>Zn(2+)</name>
        <dbReference type="ChEBI" id="CHEBI:29105"/>
        <label>2</label>
    </ligand>
</feature>
<organism evidence="9 10">
    <name type="scientific">Filobacillus milosensis</name>
    <dbReference type="NCBI Taxonomy" id="94137"/>
    <lineage>
        <taxon>Bacteria</taxon>
        <taxon>Bacillati</taxon>
        <taxon>Bacillota</taxon>
        <taxon>Bacilli</taxon>
        <taxon>Bacillales</taxon>
        <taxon>Bacillaceae</taxon>
        <taxon>Filobacillus</taxon>
    </lineage>
</organism>
<keyword evidence="4 8" id="KW-0479">Metal-binding</keyword>
<dbReference type="SUPFAM" id="SSF101821">
    <property type="entry name" value="Aminopeptidase/glucanase lid domain"/>
    <property type="match status" value="1"/>
</dbReference>
<feature type="binding site" evidence="8">
    <location>
        <position position="62"/>
    </location>
    <ligand>
        <name>Zn(2+)</name>
        <dbReference type="ChEBI" id="CHEBI:29105"/>
        <label>1</label>
    </ligand>
</feature>
<dbReference type="GO" id="GO:0004177">
    <property type="term" value="F:aminopeptidase activity"/>
    <property type="evidence" value="ECO:0007669"/>
    <property type="project" value="UniProtKB-UniRule"/>
</dbReference>
<feature type="binding site" evidence="8">
    <location>
        <position position="175"/>
    </location>
    <ligand>
        <name>Zn(2+)</name>
        <dbReference type="ChEBI" id="CHEBI:29105"/>
        <label>1</label>
    </ligand>
</feature>
<name>A0A4Y8IXQ2_9BACI</name>
<proteinExistence type="inferred from homology"/>
<dbReference type="GO" id="GO:0046872">
    <property type="term" value="F:metal ion binding"/>
    <property type="evidence" value="ECO:0007669"/>
    <property type="project" value="UniProtKB-UniRule"/>
</dbReference>
<comment type="similarity">
    <text evidence="1 6">Belongs to the peptidase M42 family.</text>
</comment>
<comment type="caution">
    <text evidence="9">The sequence shown here is derived from an EMBL/GenBank/DDBJ whole genome shotgun (WGS) entry which is preliminary data.</text>
</comment>
<dbReference type="Gene3D" id="3.40.630.10">
    <property type="entry name" value="Zn peptidases"/>
    <property type="match status" value="1"/>
</dbReference>
<feature type="binding site" evidence="8">
    <location>
        <position position="230"/>
    </location>
    <ligand>
        <name>Zn(2+)</name>
        <dbReference type="ChEBI" id="CHEBI:29105"/>
        <label>1</label>
    </ligand>
</feature>
<dbReference type="Proteomes" id="UP000297975">
    <property type="component" value="Unassembled WGS sequence"/>
</dbReference>
<feature type="binding site" evidence="8">
    <location>
        <position position="317"/>
    </location>
    <ligand>
        <name>Zn(2+)</name>
        <dbReference type="ChEBI" id="CHEBI:29105"/>
        <label>2</label>
    </ligand>
</feature>
<comment type="cofactor">
    <cofactor evidence="8">
        <name>a divalent metal cation</name>
        <dbReference type="ChEBI" id="CHEBI:60240"/>
    </cofactor>
    <text evidence="8">Binds 2 divalent metal cations per subunit.</text>
</comment>
<protein>
    <submittedName>
        <fullName evidence="9">M42 family peptidase</fullName>
    </submittedName>
</protein>
<evidence type="ECO:0000256" key="8">
    <source>
        <dbReference type="PIRSR" id="PIRSR001123-2"/>
    </source>
</evidence>
<dbReference type="Gene3D" id="2.40.30.40">
    <property type="entry name" value="Peptidase M42, domain 2"/>
    <property type="match status" value="1"/>
</dbReference>
<keyword evidence="2" id="KW-0031">Aminopeptidase</keyword>
<evidence type="ECO:0000256" key="5">
    <source>
        <dbReference type="ARBA" id="ARBA00022801"/>
    </source>
</evidence>
<dbReference type="CDD" id="cd05656">
    <property type="entry name" value="M42_Frv"/>
    <property type="match status" value="1"/>
</dbReference>
<evidence type="ECO:0000256" key="3">
    <source>
        <dbReference type="ARBA" id="ARBA00022670"/>
    </source>
</evidence>
<evidence type="ECO:0000256" key="2">
    <source>
        <dbReference type="ARBA" id="ARBA00022438"/>
    </source>
</evidence>
<dbReference type="AlphaFoldDB" id="A0A4Y8IXQ2"/>
<reference evidence="9 10" key="1">
    <citation type="submission" date="2019-03" db="EMBL/GenBank/DDBJ databases">
        <authorList>
            <person name="He R.-H."/>
        </authorList>
    </citation>
    <scope>NUCLEOTIDE SEQUENCE [LARGE SCALE GENOMIC DNA]</scope>
    <source>
        <strain evidence="10">SH 714</strain>
    </source>
</reference>
<keyword evidence="5" id="KW-0378">Hydrolase</keyword>
<dbReference type="OrthoDB" id="9772053at2"/>
<dbReference type="SUPFAM" id="SSF53187">
    <property type="entry name" value="Zn-dependent exopeptidases"/>
    <property type="match status" value="1"/>
</dbReference>
<accession>A0A4Y8IXQ2</accession>
<keyword evidence="10" id="KW-1185">Reference proteome</keyword>
<dbReference type="PIRSF" id="PIRSF001123">
    <property type="entry name" value="PepA_GA"/>
    <property type="match status" value="1"/>
</dbReference>
<feature type="binding site" evidence="8">
    <location>
        <position position="208"/>
    </location>
    <ligand>
        <name>Zn(2+)</name>
        <dbReference type="ChEBI" id="CHEBI:29105"/>
        <label>2</label>
    </ligand>
</feature>
<sequence length="352" mass="38383">MKELLKNLTSIHGPCGFEEDVAKYITNRLKGSVDSIEVDGVGNLIVRKKGHQDGPNIVVPAHMDEIGFIIKKIEENGLLRFEKLGGHDDRILLSQRVQINTSNGLRSGVIGTISAHMKKFDDPNKVRTHQQLYIDVGASNKQEVIDFGIKVGDTVTWQPHFDELSESRIVGKAFDDRAGCAVLIQALEDLDSNEFAGEIIGVFSVQEEVGLRGARVAGHQLDADVSIALDTTAVSDTTEEMMDQTLALGAGTGIKVLDVSLIANKKVRNHLVELAEANNINHQLEVFPGIGTDAGELSLAKHGIPTGVLSIPSRYAHSSIEVIDMNDLEATKDLLISFIKNVKKAEEYKFTI</sequence>
<evidence type="ECO:0000256" key="6">
    <source>
        <dbReference type="PIRNR" id="PIRNR001123"/>
    </source>
</evidence>
<dbReference type="RefSeq" id="WP_134338662.1">
    <property type="nucleotide sequence ID" value="NZ_SOPW01000002.1"/>
</dbReference>
<dbReference type="EMBL" id="SOPW01000002">
    <property type="protein sequence ID" value="TFB24304.1"/>
    <property type="molecule type" value="Genomic_DNA"/>
</dbReference>
<evidence type="ECO:0000256" key="1">
    <source>
        <dbReference type="ARBA" id="ARBA00006272"/>
    </source>
</evidence>
<gene>
    <name evidence="9" type="ORF">E3U55_02040</name>
</gene>
<dbReference type="InterPro" id="IPR051464">
    <property type="entry name" value="Peptidase_M42_aminopept"/>
</dbReference>
<evidence type="ECO:0000313" key="10">
    <source>
        <dbReference type="Proteomes" id="UP000297975"/>
    </source>
</evidence>
<evidence type="ECO:0000256" key="7">
    <source>
        <dbReference type="PIRSR" id="PIRSR001123-1"/>
    </source>
</evidence>
<keyword evidence="3" id="KW-0645">Protease</keyword>
<dbReference type="InterPro" id="IPR023367">
    <property type="entry name" value="Peptidase_M42_dom2"/>
</dbReference>
<evidence type="ECO:0000313" key="9">
    <source>
        <dbReference type="EMBL" id="TFB24304.1"/>
    </source>
</evidence>
<feature type="active site" description="Proton acceptor" evidence="7">
    <location>
        <position position="207"/>
    </location>
</feature>
<evidence type="ECO:0000256" key="4">
    <source>
        <dbReference type="ARBA" id="ARBA00022723"/>
    </source>
</evidence>
<dbReference type="PANTHER" id="PTHR32481:SF7">
    <property type="entry name" value="AMINOPEPTIDASE YHFE-RELATED"/>
    <property type="match status" value="1"/>
</dbReference>
<dbReference type="PANTHER" id="PTHR32481">
    <property type="entry name" value="AMINOPEPTIDASE"/>
    <property type="match status" value="1"/>
</dbReference>
<dbReference type="Pfam" id="PF05343">
    <property type="entry name" value="Peptidase_M42"/>
    <property type="match status" value="1"/>
</dbReference>
<dbReference type="InterPro" id="IPR008007">
    <property type="entry name" value="Peptidase_M42"/>
</dbReference>